<dbReference type="GO" id="GO:0005886">
    <property type="term" value="C:plasma membrane"/>
    <property type="evidence" value="ECO:0007669"/>
    <property type="project" value="UniProtKB-SubCell"/>
</dbReference>
<feature type="transmembrane region" description="Helical" evidence="1">
    <location>
        <begin position="75"/>
        <end position="97"/>
    </location>
</feature>
<gene>
    <name evidence="2" type="ORF">R1CP_19955</name>
</gene>
<dbReference type="GO" id="GO:0140359">
    <property type="term" value="F:ABC-type transporter activity"/>
    <property type="evidence" value="ECO:0007669"/>
    <property type="project" value="InterPro"/>
</dbReference>
<dbReference type="Proteomes" id="UP000186108">
    <property type="component" value="Chromosome"/>
</dbReference>
<name>A0A1B1K7R5_RHOOP</name>
<dbReference type="RefSeq" id="WP_065491355.1">
    <property type="nucleotide sequence ID" value="NZ_CP009111.1"/>
</dbReference>
<keyword evidence="1" id="KW-1133">Transmembrane helix</keyword>
<feature type="transmembrane region" description="Helical" evidence="1">
    <location>
        <begin position="186"/>
        <end position="208"/>
    </location>
</feature>
<accession>A0A1B1K7R5</accession>
<organism evidence="2 3">
    <name type="scientific">Rhodococcus opacus</name>
    <name type="common">Nocardia opaca</name>
    <dbReference type="NCBI Taxonomy" id="37919"/>
    <lineage>
        <taxon>Bacteria</taxon>
        <taxon>Bacillati</taxon>
        <taxon>Actinomycetota</taxon>
        <taxon>Actinomycetes</taxon>
        <taxon>Mycobacteriales</taxon>
        <taxon>Nocardiaceae</taxon>
        <taxon>Rhodococcus</taxon>
    </lineage>
</organism>
<dbReference type="AlphaFoldDB" id="A0A1B1K7R5"/>
<dbReference type="PANTHER" id="PTHR37305">
    <property type="entry name" value="INTEGRAL MEMBRANE PROTEIN-RELATED"/>
    <property type="match status" value="1"/>
</dbReference>
<feature type="transmembrane region" description="Helical" evidence="1">
    <location>
        <begin position="235"/>
        <end position="256"/>
    </location>
</feature>
<evidence type="ECO:0008006" key="4">
    <source>
        <dbReference type="Google" id="ProtNLM"/>
    </source>
</evidence>
<protein>
    <recommendedName>
        <fullName evidence="4">ABC transporter permease</fullName>
    </recommendedName>
</protein>
<keyword evidence="1" id="KW-0472">Membrane</keyword>
<evidence type="ECO:0000313" key="3">
    <source>
        <dbReference type="Proteomes" id="UP000186108"/>
    </source>
</evidence>
<evidence type="ECO:0000313" key="2">
    <source>
        <dbReference type="EMBL" id="ANS28673.1"/>
    </source>
</evidence>
<feature type="transmembrane region" description="Helical" evidence="1">
    <location>
        <begin position="156"/>
        <end position="179"/>
    </location>
</feature>
<keyword evidence="1" id="KW-0812">Transmembrane</keyword>
<dbReference type="EMBL" id="CP009111">
    <property type="protein sequence ID" value="ANS28673.1"/>
    <property type="molecule type" value="Genomic_DNA"/>
</dbReference>
<feature type="transmembrane region" description="Helical" evidence="1">
    <location>
        <begin position="123"/>
        <end position="144"/>
    </location>
</feature>
<feature type="transmembrane region" description="Helical" evidence="1">
    <location>
        <begin position="17"/>
        <end position="38"/>
    </location>
</feature>
<dbReference type="PANTHER" id="PTHR37305:SF1">
    <property type="entry name" value="MEMBRANE PROTEIN"/>
    <property type="match status" value="1"/>
</dbReference>
<sequence length="262" mass="27354">MFTELARLDLRLRRRSMIGYAVGMAVYTFVVVALYPTFKDDAGLNEFTQGNSTMAALFGASGDLTSSAGWLNANLYANFVPLLVLLAAVGYGAACLAGQDEDGTLGVIATLPLTRRRIVAQKFGALCLTGMPVAVLTAVFVALGRGFELTVDLGHLTGITIGVLLLGIGFGALAMLIGALTGSRGLALGISSAVAAASYLISSLAPVVDWIRPARYASLFYYAVGDGQLENGLRLSSAVILLVVALALFTATVLAFDRLDVH</sequence>
<proteinExistence type="predicted"/>
<dbReference type="Pfam" id="PF12679">
    <property type="entry name" value="ABC2_membrane_2"/>
    <property type="match status" value="1"/>
</dbReference>
<evidence type="ECO:0000256" key="1">
    <source>
        <dbReference type="SAM" id="Phobius"/>
    </source>
</evidence>
<reference evidence="2 3" key="1">
    <citation type="submission" date="2014-07" db="EMBL/GenBank/DDBJ databases">
        <authorList>
            <person name="Zhang J.E."/>
            <person name="Yang H."/>
            <person name="Guo J."/>
            <person name="Deng Z."/>
            <person name="Luo H."/>
            <person name="Luo M."/>
            <person name="Zhao B."/>
        </authorList>
    </citation>
    <scope>NUCLEOTIDE SEQUENCE [LARGE SCALE GENOMIC DNA]</scope>
    <source>
        <strain evidence="2 3">1CP</strain>
    </source>
</reference>
<dbReference type="PATRIC" id="fig|37919.13.peg.4179"/>